<organism evidence="2">
    <name type="scientific">mine drainage metagenome</name>
    <dbReference type="NCBI Taxonomy" id="410659"/>
    <lineage>
        <taxon>unclassified sequences</taxon>
        <taxon>metagenomes</taxon>
        <taxon>ecological metagenomes</taxon>
    </lineage>
</organism>
<proteinExistence type="predicted"/>
<dbReference type="EMBL" id="MLJW01008017">
    <property type="protein sequence ID" value="OIQ64564.1"/>
    <property type="molecule type" value="Genomic_DNA"/>
</dbReference>
<name>A0A1J5PAT0_9ZZZZ</name>
<gene>
    <name evidence="2" type="ORF">GALL_538850</name>
</gene>
<sequence length="74" mass="8278">MPGCTRTSQFLLAPVLLFIALARRLQIDAEKSRTDQGKNNRGSDRAENVGYGVSDRHRIQQFPGFLGREAEAMD</sequence>
<comment type="caution">
    <text evidence="2">The sequence shown here is derived from an EMBL/GenBank/DDBJ whole genome shotgun (WGS) entry which is preliminary data.</text>
</comment>
<feature type="compositionally biased region" description="Basic and acidic residues" evidence="1">
    <location>
        <begin position="29"/>
        <end position="47"/>
    </location>
</feature>
<accession>A0A1J5PAT0</accession>
<evidence type="ECO:0000256" key="1">
    <source>
        <dbReference type="SAM" id="MobiDB-lite"/>
    </source>
</evidence>
<feature type="region of interest" description="Disordered" evidence="1">
    <location>
        <begin position="29"/>
        <end position="55"/>
    </location>
</feature>
<evidence type="ECO:0000313" key="2">
    <source>
        <dbReference type="EMBL" id="OIQ64564.1"/>
    </source>
</evidence>
<dbReference type="AlphaFoldDB" id="A0A1J5PAT0"/>
<protein>
    <submittedName>
        <fullName evidence="2">Uncharacterized protein</fullName>
    </submittedName>
</protein>
<reference evidence="2" key="1">
    <citation type="submission" date="2016-10" db="EMBL/GenBank/DDBJ databases">
        <title>Sequence of Gallionella enrichment culture.</title>
        <authorList>
            <person name="Poehlein A."/>
            <person name="Muehling M."/>
            <person name="Daniel R."/>
        </authorList>
    </citation>
    <scope>NUCLEOTIDE SEQUENCE</scope>
</reference>